<keyword evidence="1" id="KW-0805">Transcription regulation</keyword>
<dbReference type="RefSeq" id="WP_377764027.1">
    <property type="nucleotide sequence ID" value="NZ_JBHRXY010000038.1"/>
</dbReference>
<dbReference type="SUPFAM" id="SSF46785">
    <property type="entry name" value="Winged helix' DNA-binding domain"/>
    <property type="match status" value="1"/>
</dbReference>
<dbReference type="InterPro" id="IPR036388">
    <property type="entry name" value="WH-like_DNA-bd_sf"/>
</dbReference>
<evidence type="ECO:0000256" key="3">
    <source>
        <dbReference type="ARBA" id="ARBA00023163"/>
    </source>
</evidence>
<accession>A0ABV7U9Y3</accession>
<dbReference type="InterPro" id="IPR008920">
    <property type="entry name" value="TF_FadR/GntR_C"/>
</dbReference>
<evidence type="ECO:0000256" key="2">
    <source>
        <dbReference type="ARBA" id="ARBA00023125"/>
    </source>
</evidence>
<dbReference type="InterPro" id="IPR036390">
    <property type="entry name" value="WH_DNA-bd_sf"/>
</dbReference>
<protein>
    <submittedName>
        <fullName evidence="5">FadR/GntR family transcriptional regulator</fullName>
    </submittedName>
</protein>
<gene>
    <name evidence="5" type="ORF">ACFOM8_19900</name>
</gene>
<evidence type="ECO:0000256" key="1">
    <source>
        <dbReference type="ARBA" id="ARBA00023015"/>
    </source>
</evidence>
<reference evidence="6" key="1">
    <citation type="journal article" date="2019" name="Int. J. Syst. Evol. Microbiol.">
        <title>The Global Catalogue of Microorganisms (GCM) 10K type strain sequencing project: providing services to taxonomists for standard genome sequencing and annotation.</title>
        <authorList>
            <consortium name="The Broad Institute Genomics Platform"/>
            <consortium name="The Broad Institute Genome Sequencing Center for Infectious Disease"/>
            <person name="Wu L."/>
            <person name="Ma J."/>
        </authorList>
    </citation>
    <scope>NUCLEOTIDE SEQUENCE [LARGE SCALE GENOMIC DNA]</scope>
    <source>
        <strain evidence="6">KCTC 42473</strain>
    </source>
</reference>
<evidence type="ECO:0000313" key="6">
    <source>
        <dbReference type="Proteomes" id="UP001595539"/>
    </source>
</evidence>
<keyword evidence="6" id="KW-1185">Reference proteome</keyword>
<dbReference type="Pfam" id="PF07729">
    <property type="entry name" value="FCD"/>
    <property type="match status" value="1"/>
</dbReference>
<name>A0ABV7U9Y3_9RHOB</name>
<dbReference type="CDD" id="cd07377">
    <property type="entry name" value="WHTH_GntR"/>
    <property type="match status" value="1"/>
</dbReference>
<feature type="domain" description="HTH gntR-type" evidence="4">
    <location>
        <begin position="13"/>
        <end position="81"/>
    </location>
</feature>
<dbReference type="InterPro" id="IPR011711">
    <property type="entry name" value="GntR_C"/>
</dbReference>
<dbReference type="Proteomes" id="UP001595539">
    <property type="component" value="Unassembled WGS sequence"/>
</dbReference>
<dbReference type="InterPro" id="IPR000524">
    <property type="entry name" value="Tscrpt_reg_HTH_GntR"/>
</dbReference>
<evidence type="ECO:0000313" key="5">
    <source>
        <dbReference type="EMBL" id="MFC3631694.1"/>
    </source>
</evidence>
<dbReference type="EMBL" id="JBHRXY010000038">
    <property type="protein sequence ID" value="MFC3631694.1"/>
    <property type="molecule type" value="Genomic_DNA"/>
</dbReference>
<organism evidence="5 6">
    <name type="scientific">Paracoccus angustae</name>
    <dbReference type="NCBI Taxonomy" id="1671480"/>
    <lineage>
        <taxon>Bacteria</taxon>
        <taxon>Pseudomonadati</taxon>
        <taxon>Pseudomonadota</taxon>
        <taxon>Alphaproteobacteria</taxon>
        <taxon>Rhodobacterales</taxon>
        <taxon>Paracoccaceae</taxon>
        <taxon>Paracoccus</taxon>
    </lineage>
</organism>
<dbReference type="Gene3D" id="1.10.10.10">
    <property type="entry name" value="Winged helix-like DNA-binding domain superfamily/Winged helix DNA-binding domain"/>
    <property type="match status" value="1"/>
</dbReference>
<dbReference type="Gene3D" id="1.20.120.530">
    <property type="entry name" value="GntR ligand-binding domain-like"/>
    <property type="match status" value="1"/>
</dbReference>
<dbReference type="PANTHER" id="PTHR43537">
    <property type="entry name" value="TRANSCRIPTIONAL REGULATOR, GNTR FAMILY"/>
    <property type="match status" value="1"/>
</dbReference>
<dbReference type="PRINTS" id="PR00035">
    <property type="entry name" value="HTHGNTR"/>
</dbReference>
<dbReference type="SMART" id="SM00895">
    <property type="entry name" value="FCD"/>
    <property type="match status" value="1"/>
</dbReference>
<dbReference type="SMART" id="SM00345">
    <property type="entry name" value="HTH_GNTR"/>
    <property type="match status" value="1"/>
</dbReference>
<dbReference type="Pfam" id="PF00392">
    <property type="entry name" value="GntR"/>
    <property type="match status" value="1"/>
</dbReference>
<sequence>MIAADVFEPINHESVVQVVVDKIETMIVDGVLKGGARLPSEREMAEVFRVSRPKLREAIEVLESRNLVTVRHGDGTYVAQLTGRAMSPAMLALYARHGEAFYDYLEYRREQEAFAARLAAGRATAADKERLAAIREDLQAAWAAGDAEAEQDADFRLHSAVVDASHNTTLIHMMASVFDLTRRGIFYNRDLLRSIDGTGRKLLDQHLGIIAAIEAGDAALADKAARDHLDFVEQSIRLGRELQRRERRARMRLNSAE</sequence>
<dbReference type="PROSITE" id="PS50949">
    <property type="entry name" value="HTH_GNTR"/>
    <property type="match status" value="1"/>
</dbReference>
<dbReference type="SUPFAM" id="SSF48008">
    <property type="entry name" value="GntR ligand-binding domain-like"/>
    <property type="match status" value="1"/>
</dbReference>
<dbReference type="PANTHER" id="PTHR43537:SF5">
    <property type="entry name" value="UXU OPERON TRANSCRIPTIONAL REGULATOR"/>
    <property type="match status" value="1"/>
</dbReference>
<evidence type="ECO:0000259" key="4">
    <source>
        <dbReference type="PROSITE" id="PS50949"/>
    </source>
</evidence>
<keyword evidence="3" id="KW-0804">Transcription</keyword>
<proteinExistence type="predicted"/>
<comment type="caution">
    <text evidence="5">The sequence shown here is derived from an EMBL/GenBank/DDBJ whole genome shotgun (WGS) entry which is preliminary data.</text>
</comment>
<keyword evidence="2" id="KW-0238">DNA-binding</keyword>